<evidence type="ECO:0000256" key="5">
    <source>
        <dbReference type="ARBA" id="ARBA00022676"/>
    </source>
</evidence>
<evidence type="ECO:0000256" key="6">
    <source>
        <dbReference type="ARBA" id="ARBA00022679"/>
    </source>
</evidence>
<keyword evidence="7" id="KW-0812">Transmembrane</keyword>
<dbReference type="Pfam" id="PF01762">
    <property type="entry name" value="Galactosyl_T"/>
    <property type="match status" value="1"/>
</dbReference>
<comment type="pathway">
    <text evidence="3">Protein modification; protein glycosylation.</text>
</comment>
<keyword evidence="8" id="KW-0735">Signal-anchor</keyword>
<evidence type="ECO:0000256" key="15">
    <source>
        <dbReference type="SAM" id="MobiDB-lite"/>
    </source>
</evidence>
<organism evidence="17">
    <name type="scientific">Rhizophora mucronata</name>
    <name type="common">Asiatic mangrove</name>
    <dbReference type="NCBI Taxonomy" id="61149"/>
    <lineage>
        <taxon>Eukaryota</taxon>
        <taxon>Viridiplantae</taxon>
        <taxon>Streptophyta</taxon>
        <taxon>Embryophyta</taxon>
        <taxon>Tracheophyta</taxon>
        <taxon>Spermatophyta</taxon>
        <taxon>Magnoliopsida</taxon>
        <taxon>eudicotyledons</taxon>
        <taxon>Gunneridae</taxon>
        <taxon>Pentapetalae</taxon>
        <taxon>rosids</taxon>
        <taxon>fabids</taxon>
        <taxon>Malpighiales</taxon>
        <taxon>Rhizophoraceae</taxon>
        <taxon>Rhizophora</taxon>
    </lineage>
</organism>
<dbReference type="AlphaFoldDB" id="A0A2P2LE51"/>
<evidence type="ECO:0000256" key="10">
    <source>
        <dbReference type="ARBA" id="ARBA00023034"/>
    </source>
</evidence>
<evidence type="ECO:0000259" key="16">
    <source>
        <dbReference type="Pfam" id="PF13334"/>
    </source>
</evidence>
<comment type="subcellular location">
    <subcellularLocation>
        <location evidence="2 14">Golgi apparatus membrane</location>
        <topology evidence="2 14">Single-pass type II membrane protein</topology>
    </subcellularLocation>
</comment>
<dbReference type="FunFam" id="3.90.550.50:FF:000023">
    <property type="entry name" value="Hexosyltransferase"/>
    <property type="match status" value="1"/>
</dbReference>
<evidence type="ECO:0000256" key="11">
    <source>
        <dbReference type="ARBA" id="ARBA00023136"/>
    </source>
</evidence>
<evidence type="ECO:0000256" key="12">
    <source>
        <dbReference type="ARBA" id="ARBA00023211"/>
    </source>
</evidence>
<evidence type="ECO:0000256" key="3">
    <source>
        <dbReference type="ARBA" id="ARBA00004922"/>
    </source>
</evidence>
<evidence type="ECO:0000256" key="2">
    <source>
        <dbReference type="ARBA" id="ARBA00004323"/>
    </source>
</evidence>
<evidence type="ECO:0000256" key="1">
    <source>
        <dbReference type="ARBA" id="ARBA00001936"/>
    </source>
</evidence>
<evidence type="ECO:0000256" key="8">
    <source>
        <dbReference type="ARBA" id="ARBA00022968"/>
    </source>
</evidence>
<dbReference type="PANTHER" id="PTHR11214">
    <property type="entry name" value="BETA-1,3-N-ACETYLGLUCOSAMINYLTRANSFERASE"/>
    <property type="match status" value="1"/>
</dbReference>
<dbReference type="InterPro" id="IPR002659">
    <property type="entry name" value="Glyco_trans_31"/>
</dbReference>
<keyword evidence="9" id="KW-1133">Transmembrane helix</keyword>
<evidence type="ECO:0000256" key="7">
    <source>
        <dbReference type="ARBA" id="ARBA00022692"/>
    </source>
</evidence>
<evidence type="ECO:0000313" key="17">
    <source>
        <dbReference type="EMBL" id="MBX16230.1"/>
    </source>
</evidence>
<keyword evidence="5 14" id="KW-0328">Glycosyltransferase</keyword>
<feature type="compositionally biased region" description="Basic residues" evidence="15">
    <location>
        <begin position="10"/>
        <end position="20"/>
    </location>
</feature>
<keyword evidence="11" id="KW-0472">Membrane</keyword>
<sequence length="350" mass="39459">MEGLPTTSTTKKKSERRWRSKPLQTSNSKPSLVMAFFSCVAWLYVAGRLWQDAENRTLLSNLHKLNSAQRPKVLSLEDKLTALGCKDLERRIVETEMELTLAKSQGYVKNQLSQSGSSSGQKLLAVIGVYTGFGSRLKRNVFRGSWMPRGDALRKLEERGIIIRFVIGRSANRGDSLDRNIDEENRATKDFLILEGHEEAQEELPKKAKFFFSAAVQNWDAEFYVKVDDNINLDLEGLIGLLDRRRGQDGAYIGCMKSGDVITDEGKQWYEPEWWKFGDEKSYFRHAASSLVILSKNLAQYININSASLKAYAHDDTSIGSWMMGLQATYIDDNLLCCGGVTQDKLCSVA</sequence>
<dbReference type="EMBL" id="GGEC01035746">
    <property type="protein sequence ID" value="MBX16230.1"/>
    <property type="molecule type" value="Transcribed_RNA"/>
</dbReference>
<keyword evidence="6" id="KW-0808">Transferase</keyword>
<evidence type="ECO:0000256" key="9">
    <source>
        <dbReference type="ARBA" id="ARBA00022989"/>
    </source>
</evidence>
<dbReference type="PANTHER" id="PTHR11214:SF124">
    <property type="entry name" value="HYDROXYPROLINE O-GALACTOSYLTRANSFERASE HPGT3"/>
    <property type="match status" value="1"/>
</dbReference>
<dbReference type="GO" id="GO:0000139">
    <property type="term" value="C:Golgi membrane"/>
    <property type="evidence" value="ECO:0007669"/>
    <property type="project" value="UniProtKB-SubCell"/>
</dbReference>
<comment type="cofactor">
    <cofactor evidence="1 14">
        <name>Mn(2+)</name>
        <dbReference type="ChEBI" id="CHEBI:29035"/>
    </cofactor>
</comment>
<protein>
    <recommendedName>
        <fullName evidence="14">Hexosyltransferase</fullName>
        <ecNumber evidence="14">2.4.1.-</ecNumber>
    </recommendedName>
</protein>
<name>A0A2P2LE51_RHIMU</name>
<comment type="similarity">
    <text evidence="4 14">Belongs to the glycosyltransferase 31 family.</text>
</comment>
<dbReference type="GO" id="GO:0010405">
    <property type="term" value="P:arabinogalactan protein metabolic process"/>
    <property type="evidence" value="ECO:0007669"/>
    <property type="project" value="UniProtKB-ARBA"/>
</dbReference>
<comment type="function">
    <text evidence="13">Possesses hydroxyproline O-galactosyltransferase activity. Transfers galactose from UDP-galactose to hydroxyproline residues in the arabinogalactan proteins (AGPs). Is specific for AGPs containing non-contiguous peptidyl hydroxyproline residues. The addition of galactose onto the peptidyl hydroxyproline residues in AGP core proteins represents the first committed step in arabinogalactan polysaccharide addition. AGP glycans play essential roles in both vegetative and reproductive plant growth.</text>
</comment>
<feature type="domain" description="DUF4094" evidence="16">
    <location>
        <begin position="28"/>
        <end position="105"/>
    </location>
</feature>
<dbReference type="Gene3D" id="3.90.550.50">
    <property type="match status" value="1"/>
</dbReference>
<reference evidence="17" key="1">
    <citation type="submission" date="2018-02" db="EMBL/GenBank/DDBJ databases">
        <title>Rhizophora mucronata_Transcriptome.</title>
        <authorList>
            <person name="Meera S.P."/>
            <person name="Sreeshan A."/>
            <person name="Augustine A."/>
        </authorList>
    </citation>
    <scope>NUCLEOTIDE SEQUENCE</scope>
    <source>
        <tissue evidence="17">Leaf</tissue>
    </source>
</reference>
<feature type="region of interest" description="Disordered" evidence="15">
    <location>
        <begin position="1"/>
        <end position="26"/>
    </location>
</feature>
<dbReference type="Pfam" id="PF13334">
    <property type="entry name" value="DUF4094"/>
    <property type="match status" value="1"/>
</dbReference>
<evidence type="ECO:0000256" key="14">
    <source>
        <dbReference type="RuleBase" id="RU363063"/>
    </source>
</evidence>
<keyword evidence="12 14" id="KW-0464">Manganese</keyword>
<accession>A0A2P2LE51</accession>
<dbReference type="UniPathway" id="UPA00378"/>
<keyword evidence="10 14" id="KW-0333">Golgi apparatus</keyword>
<proteinExistence type="inferred from homology"/>
<dbReference type="GO" id="GO:1990714">
    <property type="term" value="F:hydroxyproline O-galactosyltransferase activity"/>
    <property type="evidence" value="ECO:0007669"/>
    <property type="project" value="UniProtKB-ARBA"/>
</dbReference>
<evidence type="ECO:0000256" key="4">
    <source>
        <dbReference type="ARBA" id="ARBA00008661"/>
    </source>
</evidence>
<dbReference type="InterPro" id="IPR025298">
    <property type="entry name" value="DUF4094"/>
</dbReference>
<dbReference type="EC" id="2.4.1.-" evidence="14"/>
<evidence type="ECO:0000256" key="13">
    <source>
        <dbReference type="ARBA" id="ARBA00059326"/>
    </source>
</evidence>